<gene>
    <name evidence="1" type="ORF">M132T_15330</name>
</gene>
<name>A0AAV3WRA7_9LACT</name>
<reference evidence="1" key="1">
    <citation type="submission" date="2019-08" db="EMBL/GenBank/DDBJ databases">
        <title>Marinilactibacillus psychrotolerans M13-2T whole genome sequencing project.</title>
        <authorList>
            <person name="Ishikawa M."/>
            <person name="Suzuki T."/>
            <person name="Matsutani M."/>
        </authorList>
    </citation>
    <scope>NUCLEOTIDE SEQUENCE</scope>
    <source>
        <strain evidence="1">M13-2T</strain>
    </source>
</reference>
<dbReference type="GeneID" id="96911542"/>
<dbReference type="Proteomes" id="UP000887127">
    <property type="component" value="Unassembled WGS sequence"/>
</dbReference>
<dbReference type="RefSeq" id="WP_091761314.1">
    <property type="nucleotide sequence ID" value="NZ_BJVX01000010.1"/>
</dbReference>
<evidence type="ECO:0000313" key="2">
    <source>
        <dbReference type="Proteomes" id="UP000887127"/>
    </source>
</evidence>
<sequence length="61" mass="7208">MNEFIKQRLKNNKLLTELRRKERVAREQGNKKLSDKLKEEILELKAIIKNYGRKPVGGKSE</sequence>
<evidence type="ECO:0008006" key="3">
    <source>
        <dbReference type="Google" id="ProtNLM"/>
    </source>
</evidence>
<evidence type="ECO:0000313" key="1">
    <source>
        <dbReference type="EMBL" id="GEQ36025.1"/>
    </source>
</evidence>
<dbReference type="AlphaFoldDB" id="A0AAV3WRA7"/>
<protein>
    <recommendedName>
        <fullName evidence="3">Histidine kinase</fullName>
    </recommendedName>
</protein>
<organism evidence="1 2">
    <name type="scientific">Marinilactibacillus psychrotolerans</name>
    <dbReference type="NCBI Taxonomy" id="191770"/>
    <lineage>
        <taxon>Bacteria</taxon>
        <taxon>Bacillati</taxon>
        <taxon>Bacillota</taxon>
        <taxon>Bacilli</taxon>
        <taxon>Lactobacillales</taxon>
        <taxon>Carnobacteriaceae</taxon>
        <taxon>Marinilactibacillus</taxon>
    </lineage>
</organism>
<proteinExistence type="predicted"/>
<accession>A0AAV3WRA7</accession>
<comment type="caution">
    <text evidence="1">The sequence shown here is derived from an EMBL/GenBank/DDBJ whole genome shotgun (WGS) entry which is preliminary data.</text>
</comment>
<dbReference type="EMBL" id="BKBI01000010">
    <property type="protein sequence ID" value="GEQ36025.1"/>
    <property type="molecule type" value="Genomic_DNA"/>
</dbReference>